<evidence type="ECO:0000313" key="10">
    <source>
        <dbReference type="Proteomes" id="UP000603627"/>
    </source>
</evidence>
<dbReference type="GO" id="GO:0003723">
    <property type="term" value="F:RNA binding"/>
    <property type="evidence" value="ECO:0007669"/>
    <property type="project" value="UniProtKB-UniRule"/>
</dbReference>
<dbReference type="InterPro" id="IPR004088">
    <property type="entry name" value="KH_dom_type_1"/>
</dbReference>
<keyword evidence="2" id="KW-0963">Cytoplasm</keyword>
<proteinExistence type="predicted"/>
<sequence>MDTGVIEGGLNVTLTIRLLMHGKVRGRALSPAGDPQESRSTEVAFASPQSGARINISEGNCPERIITLAGPTNAIFKAFAMIIDKLEEDISSSMTNSTAASRPPVTLRLVVPASQCGSLIGKGGCKIKEIRESTGAQVQVAGDMLPNSTERAITIAGIPQSIIECVKQICVVMLESPPKGVTIPYRPKPSSSPVIFAGGQDRYSSGSASYPHTAPSMCLNSDLEGPPQEAYTIQGQYAIPQPDLTKLHQLAMQQSHFPMSHGNTGFSGMETPSLRVPGLDASAQTTSHELTIPNDLIGCIIGRQGAKINEIRQMSGAQIKIANPVEGSTDRQVTITGSAASISLAQYLINVSLESAKPSSQAASVTIPDHLSINLSQPSTPSSSSSSTTTPSLATAGASDAPSSLPNPLPTAPCVSSLLGMKPVPLLALNVVSAAKGAAAPAVPCVTNKLKAEKQRFSPY</sequence>
<dbReference type="GO" id="GO:0005737">
    <property type="term" value="C:cytoplasm"/>
    <property type="evidence" value="ECO:0007669"/>
    <property type="project" value="UniProtKB-SubCell"/>
</dbReference>
<keyword evidence="3" id="KW-0677">Repeat</keyword>
<keyword evidence="4 6" id="KW-0694">RNA-binding</keyword>
<evidence type="ECO:0000259" key="8">
    <source>
        <dbReference type="SMART" id="SM00322"/>
    </source>
</evidence>
<accession>A0A852AE96</accession>
<dbReference type="InterPro" id="IPR036612">
    <property type="entry name" value="KH_dom_type_1_sf"/>
</dbReference>
<evidence type="ECO:0000256" key="1">
    <source>
        <dbReference type="ARBA" id="ARBA00004496"/>
    </source>
</evidence>
<evidence type="ECO:0000256" key="2">
    <source>
        <dbReference type="ARBA" id="ARBA00022490"/>
    </source>
</evidence>
<evidence type="ECO:0000256" key="3">
    <source>
        <dbReference type="ARBA" id="ARBA00022737"/>
    </source>
</evidence>
<dbReference type="Gene3D" id="3.30.1370.10">
    <property type="entry name" value="K Homology domain, type 1"/>
    <property type="match status" value="3"/>
</dbReference>
<comment type="subcellular location">
    <subcellularLocation>
        <location evidence="1">Cytoplasm</location>
    </subcellularLocation>
</comment>
<dbReference type="CDD" id="cd22521">
    <property type="entry name" value="KH-I_PCBP1_2_rpt3"/>
    <property type="match status" value="1"/>
</dbReference>
<protein>
    <submittedName>
        <fullName evidence="9">PCBP2 protein</fullName>
    </submittedName>
</protein>
<evidence type="ECO:0000313" key="9">
    <source>
        <dbReference type="EMBL" id="NXE71255.1"/>
    </source>
</evidence>
<feature type="region of interest" description="Disordered" evidence="7">
    <location>
        <begin position="374"/>
        <end position="407"/>
    </location>
</feature>
<reference evidence="9" key="1">
    <citation type="submission" date="2019-09" db="EMBL/GenBank/DDBJ databases">
        <title>Bird 10,000 Genomes (B10K) Project - Family phase.</title>
        <authorList>
            <person name="Zhang G."/>
        </authorList>
    </citation>
    <scope>NUCLEOTIDE SEQUENCE</scope>
    <source>
        <strain evidence="9">B10K-DU-015-28</strain>
        <tissue evidence="9">Muscle</tissue>
    </source>
</reference>
<dbReference type="Pfam" id="PF00013">
    <property type="entry name" value="KH_1"/>
    <property type="match status" value="2"/>
</dbReference>
<dbReference type="GO" id="GO:0003677">
    <property type="term" value="F:DNA binding"/>
    <property type="evidence" value="ECO:0007669"/>
    <property type="project" value="UniProtKB-KW"/>
</dbReference>
<evidence type="ECO:0000256" key="4">
    <source>
        <dbReference type="ARBA" id="ARBA00022884"/>
    </source>
</evidence>
<organism evidence="9 10">
    <name type="scientific">Calcarius ornatus</name>
    <name type="common">Chestnut-collared longspur</name>
    <dbReference type="NCBI Taxonomy" id="198940"/>
    <lineage>
        <taxon>Eukaryota</taxon>
        <taxon>Metazoa</taxon>
        <taxon>Chordata</taxon>
        <taxon>Craniata</taxon>
        <taxon>Vertebrata</taxon>
        <taxon>Euteleostomi</taxon>
        <taxon>Archelosauria</taxon>
        <taxon>Archosauria</taxon>
        <taxon>Dinosauria</taxon>
        <taxon>Saurischia</taxon>
        <taxon>Theropoda</taxon>
        <taxon>Coelurosauria</taxon>
        <taxon>Aves</taxon>
        <taxon>Neognathae</taxon>
        <taxon>Neoaves</taxon>
        <taxon>Telluraves</taxon>
        <taxon>Australaves</taxon>
        <taxon>Passeriformes</taxon>
        <taxon>Passeroidea</taxon>
        <taxon>Fringillidae</taxon>
        <taxon>Emberizinae</taxon>
        <taxon>Emberizini</taxon>
        <taxon>Calcarius</taxon>
    </lineage>
</organism>
<dbReference type="Proteomes" id="UP000603627">
    <property type="component" value="Unassembled WGS sequence"/>
</dbReference>
<name>A0A852AE96_CALOR</name>
<dbReference type="CDD" id="cd22518">
    <property type="entry name" value="KH-I_PCBP1_2_rpt2"/>
    <property type="match status" value="1"/>
</dbReference>
<feature type="non-terminal residue" evidence="9">
    <location>
        <position position="1"/>
    </location>
</feature>
<dbReference type="InterPro" id="IPR004087">
    <property type="entry name" value="KH_dom"/>
</dbReference>
<feature type="domain" description="K Homology" evidence="8">
    <location>
        <begin position="103"/>
        <end position="174"/>
    </location>
</feature>
<evidence type="ECO:0000256" key="5">
    <source>
        <dbReference type="ARBA" id="ARBA00023125"/>
    </source>
</evidence>
<feature type="region of interest" description="Disordered" evidence="7">
    <location>
        <begin position="27"/>
        <end position="46"/>
    </location>
</feature>
<evidence type="ECO:0000256" key="7">
    <source>
        <dbReference type="SAM" id="MobiDB-lite"/>
    </source>
</evidence>
<dbReference type="PANTHER" id="PTHR10288">
    <property type="entry name" value="KH DOMAIN CONTAINING RNA BINDING PROTEIN"/>
    <property type="match status" value="1"/>
</dbReference>
<dbReference type="EMBL" id="WBNL01002501">
    <property type="protein sequence ID" value="NXE71255.1"/>
    <property type="molecule type" value="Genomic_DNA"/>
</dbReference>
<dbReference type="SUPFAM" id="SSF54791">
    <property type="entry name" value="Eukaryotic type KH-domain (KH-domain type I)"/>
    <property type="match status" value="3"/>
</dbReference>
<dbReference type="AlphaFoldDB" id="A0A852AE96"/>
<gene>
    <name evidence="9" type="primary">Pcbp2</name>
    <name evidence="9" type="ORF">CALORN_R14187</name>
</gene>
<keyword evidence="10" id="KW-1185">Reference proteome</keyword>
<feature type="domain" description="K Homology" evidence="8">
    <location>
        <begin position="284"/>
        <end position="354"/>
    </location>
</feature>
<feature type="compositionally biased region" description="Low complexity" evidence="7">
    <location>
        <begin position="378"/>
        <end position="392"/>
    </location>
</feature>
<dbReference type="FunFam" id="3.30.1370.10:FF:000002">
    <property type="entry name" value="poly(RC)-binding protein 2 isoform X1"/>
    <property type="match status" value="1"/>
</dbReference>
<comment type="caution">
    <text evidence="9">The sequence shown here is derived from an EMBL/GenBank/DDBJ whole genome shotgun (WGS) entry which is preliminary data.</text>
</comment>
<feature type="non-terminal residue" evidence="9">
    <location>
        <position position="460"/>
    </location>
</feature>
<evidence type="ECO:0000256" key="6">
    <source>
        <dbReference type="PROSITE-ProRule" id="PRU00117"/>
    </source>
</evidence>
<dbReference type="PROSITE" id="PS50084">
    <property type="entry name" value="KH_TYPE_1"/>
    <property type="match status" value="2"/>
</dbReference>
<keyword evidence="5" id="KW-0238">DNA-binding</keyword>
<dbReference type="FunFam" id="3.30.1370.10:FF:000005">
    <property type="entry name" value="poly(RC)-binding protein 2 isoform X1"/>
    <property type="match status" value="1"/>
</dbReference>
<feature type="domain" description="K Homology" evidence="8">
    <location>
        <begin position="12"/>
        <end position="87"/>
    </location>
</feature>
<dbReference type="SMART" id="SM00322">
    <property type="entry name" value="KH"/>
    <property type="match status" value="3"/>
</dbReference>